<keyword evidence="1" id="KW-0812">Transmembrane</keyword>
<protein>
    <submittedName>
        <fullName evidence="2">Putative membrane protein</fullName>
    </submittedName>
</protein>
<proteinExistence type="predicted"/>
<dbReference type="InterPro" id="IPR010374">
    <property type="entry name" value="DUF969"/>
</dbReference>
<accession>A0A4R1Q9V7</accession>
<dbReference type="AlphaFoldDB" id="A0A4R1Q9V7"/>
<dbReference type="RefSeq" id="WP_132076031.1">
    <property type="nucleotide sequence ID" value="NZ_SLUI01000002.1"/>
</dbReference>
<feature type="transmembrane region" description="Helical" evidence="1">
    <location>
        <begin position="190"/>
        <end position="211"/>
    </location>
</feature>
<evidence type="ECO:0000313" key="3">
    <source>
        <dbReference type="Proteomes" id="UP000295063"/>
    </source>
</evidence>
<dbReference type="Pfam" id="PF06149">
    <property type="entry name" value="DUF969"/>
    <property type="match status" value="1"/>
</dbReference>
<dbReference type="Proteomes" id="UP000295063">
    <property type="component" value="Unassembled WGS sequence"/>
</dbReference>
<name>A0A4R1Q9V7_9FIRM</name>
<evidence type="ECO:0000313" key="2">
    <source>
        <dbReference type="EMBL" id="TCL39466.1"/>
    </source>
</evidence>
<feature type="transmembrane region" description="Helical" evidence="1">
    <location>
        <begin position="6"/>
        <end position="34"/>
    </location>
</feature>
<keyword evidence="1" id="KW-1133">Transmembrane helix</keyword>
<dbReference type="EMBL" id="SLUI01000002">
    <property type="protein sequence ID" value="TCL39466.1"/>
    <property type="molecule type" value="Genomic_DNA"/>
</dbReference>
<reference evidence="2 3" key="1">
    <citation type="submission" date="2019-03" db="EMBL/GenBank/DDBJ databases">
        <title>Genomic Encyclopedia of Type Strains, Phase IV (KMG-IV): sequencing the most valuable type-strain genomes for metagenomic binning, comparative biology and taxonomic classification.</title>
        <authorList>
            <person name="Goeker M."/>
        </authorList>
    </citation>
    <scope>NUCLEOTIDE SEQUENCE [LARGE SCALE GENOMIC DNA]</scope>
    <source>
        <strain evidence="2 3">DSM 15969</strain>
    </source>
</reference>
<keyword evidence="3" id="KW-1185">Reference proteome</keyword>
<feature type="transmembrane region" description="Helical" evidence="1">
    <location>
        <begin position="94"/>
        <end position="116"/>
    </location>
</feature>
<feature type="transmembrane region" description="Helical" evidence="1">
    <location>
        <begin position="55"/>
        <end position="74"/>
    </location>
</feature>
<organism evidence="2 3">
    <name type="scientific">Anaerospora hongkongensis</name>
    <dbReference type="NCBI Taxonomy" id="244830"/>
    <lineage>
        <taxon>Bacteria</taxon>
        <taxon>Bacillati</taxon>
        <taxon>Bacillota</taxon>
        <taxon>Negativicutes</taxon>
        <taxon>Selenomonadales</taxon>
        <taxon>Sporomusaceae</taxon>
        <taxon>Anaerospora</taxon>
    </lineage>
</organism>
<comment type="caution">
    <text evidence="2">The sequence shown here is derived from an EMBL/GenBank/DDBJ whole genome shotgun (WGS) entry which is preliminary data.</text>
</comment>
<sequence length="240" mass="25931">MLTLLGIVVVIAGFALRFNPLLVVVVAGIVTGLAGNLPVEKILTIFGEAFVKNRYLSLFILTLPVIGLLERNGLKEQAQALIRKVSAATTGRILILYLFIREAAAALGLTALGGHAQMVRPLISPMAEAAAENKHGTLPVSTRNKIKAFSASADNVGVFFGEDIFIAFGAILLMKSFFEQNGIILEPLHIAMWGIPTAIAAFIIHGIRLYLLDKTIEQEVRAGSLGNTELKELKKHDYQS</sequence>
<dbReference type="OrthoDB" id="80065at2"/>
<gene>
    <name evidence="2" type="ORF">EV210_102382</name>
</gene>
<keyword evidence="1" id="KW-0472">Membrane</keyword>
<evidence type="ECO:0000256" key="1">
    <source>
        <dbReference type="SAM" id="Phobius"/>
    </source>
</evidence>